<gene>
    <name evidence="3" type="ORF">QTA56_01445</name>
</gene>
<dbReference type="SUPFAM" id="SSF56954">
    <property type="entry name" value="Outer membrane efflux proteins (OEP)"/>
    <property type="match status" value="1"/>
</dbReference>
<keyword evidence="2" id="KW-0449">Lipoprotein</keyword>
<keyword evidence="2" id="KW-0732">Signal</keyword>
<evidence type="ECO:0000256" key="1">
    <source>
        <dbReference type="ARBA" id="ARBA00007613"/>
    </source>
</evidence>
<dbReference type="Gene3D" id="2.20.200.10">
    <property type="entry name" value="Outer membrane efflux proteins (OEP)"/>
    <property type="match status" value="1"/>
</dbReference>
<keyword evidence="2" id="KW-0564">Palmitate</keyword>
<dbReference type="InterPro" id="IPR003423">
    <property type="entry name" value="OMP_efflux"/>
</dbReference>
<comment type="caution">
    <text evidence="3">The sequence shown here is derived from an EMBL/GenBank/DDBJ whole genome shotgun (WGS) entry which is preliminary data.</text>
</comment>
<dbReference type="NCBIfam" id="TIGR01845">
    <property type="entry name" value="outer_NodT"/>
    <property type="match status" value="1"/>
</dbReference>
<dbReference type="PANTHER" id="PTHR30203:SF33">
    <property type="entry name" value="BLR4455 PROTEIN"/>
    <property type="match status" value="1"/>
</dbReference>
<dbReference type="Proteomes" id="UP001168524">
    <property type="component" value="Unassembled WGS sequence"/>
</dbReference>
<keyword evidence="2" id="KW-0472">Membrane</keyword>
<sequence>MKKTVFTLSMSLSCVMLLTACHSTLRPVTYEKPVIQSAAQYKYADLKWVEVSTLSTEKQAWWEIYHDPILSGLIQQLNQQNLTVQQAEARYRHAIALVDEQGAAYSPTLNLAAGANRGETKNLGKNRQFSTNLTASWIPDLWGRVAKAVEGQQANMQASAADVAAIKLSQQLLAADSYWNIRLYDAKLEVLKQTQQSYERSVRILQQQYQAGLIARADVIQAETQLKQVMTQQLEAQRNRYLQENILAVLLGQSVADFDLNKAAYQFNTPKIPTQIPSRLLSQRPDVIRSERELALTHAQLGLAQTAWLPDISIGLDTALNSEVFSTLFQSPQSVWSIGIKAMGTIFDGGKRNAVLKQAQANYEEKLAAYKHAVLTGWKEVEDGLIQATNFQLQLEEQQQLLKLSIENERVATQRYKAGLVSYLEVATAQNLRLGAEERLLELQQSHIKNSAQLVAALGGGMSIPE</sequence>
<keyword evidence="2" id="KW-0812">Transmembrane</keyword>
<accession>A0ABT7WJP0</accession>
<dbReference type="Pfam" id="PF02321">
    <property type="entry name" value="OEP"/>
    <property type="match status" value="2"/>
</dbReference>
<proteinExistence type="inferred from homology"/>
<feature type="signal peptide" evidence="2">
    <location>
        <begin position="1"/>
        <end position="20"/>
    </location>
</feature>
<keyword evidence="4" id="KW-1185">Reference proteome</keyword>
<keyword evidence="2" id="KW-1134">Transmembrane beta strand</keyword>
<comment type="similarity">
    <text evidence="1 2">Belongs to the outer membrane factor (OMF) (TC 1.B.17) family.</text>
</comment>
<evidence type="ECO:0000313" key="4">
    <source>
        <dbReference type="Proteomes" id="UP001168524"/>
    </source>
</evidence>
<organism evidence="3 4">
    <name type="scientific">Acinetobacter thutiue</name>
    <dbReference type="NCBI Taxonomy" id="2998078"/>
    <lineage>
        <taxon>Bacteria</taxon>
        <taxon>Pseudomonadati</taxon>
        <taxon>Pseudomonadota</taxon>
        <taxon>Gammaproteobacteria</taxon>
        <taxon>Moraxellales</taxon>
        <taxon>Moraxellaceae</taxon>
        <taxon>Acinetobacter</taxon>
    </lineage>
</organism>
<dbReference type="PANTHER" id="PTHR30203">
    <property type="entry name" value="OUTER MEMBRANE CATION EFFLUX PROTEIN"/>
    <property type="match status" value="1"/>
</dbReference>
<dbReference type="Gene3D" id="1.20.1600.10">
    <property type="entry name" value="Outer membrane efflux proteins (OEP)"/>
    <property type="match status" value="1"/>
</dbReference>
<comment type="subcellular location">
    <subcellularLocation>
        <location evidence="2">Cell outer membrane</location>
        <topology evidence="2">Lipid-anchor</topology>
    </subcellularLocation>
</comment>
<dbReference type="PROSITE" id="PS51257">
    <property type="entry name" value="PROKAR_LIPOPROTEIN"/>
    <property type="match status" value="1"/>
</dbReference>
<protein>
    <submittedName>
        <fullName evidence="3">Efflux transporter outer membrane subunit</fullName>
    </submittedName>
</protein>
<name>A0ABT7WJP0_9GAMM</name>
<dbReference type="RefSeq" id="WP_267979174.1">
    <property type="nucleotide sequence ID" value="NZ_JAPQKF010000001.1"/>
</dbReference>
<evidence type="ECO:0000256" key="2">
    <source>
        <dbReference type="RuleBase" id="RU362097"/>
    </source>
</evidence>
<dbReference type="EMBL" id="JAUDZE010000001">
    <property type="protein sequence ID" value="MDN0012898.1"/>
    <property type="molecule type" value="Genomic_DNA"/>
</dbReference>
<feature type="chain" id="PRO_5044969075" evidence="2">
    <location>
        <begin position="21"/>
        <end position="466"/>
    </location>
</feature>
<dbReference type="InterPro" id="IPR010131">
    <property type="entry name" value="MdtP/NodT-like"/>
</dbReference>
<evidence type="ECO:0000313" key="3">
    <source>
        <dbReference type="EMBL" id="MDN0012898.1"/>
    </source>
</evidence>
<reference evidence="3" key="1">
    <citation type="submission" date="2023-06" db="EMBL/GenBank/DDBJ databases">
        <title>Two novel species of Acinetobacter isolated from motorbike repairing workshop in Vietnam.</title>
        <authorList>
            <person name="Le N.T.T."/>
        </authorList>
    </citation>
    <scope>NUCLEOTIDE SEQUENCE</scope>
    <source>
        <strain evidence="3">VNH17</strain>
    </source>
</reference>